<feature type="compositionally biased region" description="Polar residues" evidence="1">
    <location>
        <begin position="418"/>
        <end position="436"/>
    </location>
</feature>
<sequence>MDDRLSTLHGYAAVTPLDTEQITFKAVEIMAALIHDCLVGIETLINEEKRPSLFLNRGVLVSLAIQKLDLDGHVAEQGFSHIPRLAEIRDRIIDGTHADVIRHRLQILQLLRSAMWDAARDWTDTMLGRWLMRTTDDIDAGFHLRVYDLVTDIRCTLDAFPIDKHALRNHQNKIRNFLCVRLRVGVPVIGEDRNGQLGDQRTAALLYDALQGLQALLHGRRNHGNILTRLVSLDADDLSTEYGVGFDEELVMARDIVCGILPGPSILTFETALRKFYIPALRTPGLILFFQDRKDLQTICEAVASEGPNILEELDAARHALRTILDGLNDLSRAPATENGQNGTLHNAPSTTVTALDPVEDDRPASPVRRRVRSRSRSRYRPKRRQDHVHRCDSITCPLRRRRGRRGGVVPDLPHTVTPPQAMNFQSESGPGQSQPTNPPPDLTVDAPPHSSTIIAGLNSLIGDDPSRNMFLWDIIFVPNTSRTFFNGQTYPPDLSQSAFYPETIRSVNFTTSHPLLKWWMNPGRWDPLKIDVHEPITVRMVLEKIYEYLRTPMTVDEVSLMSGPNRTLLEWSRWNRNSDKIGHQPPGRGDFLRSDVLGANRRFRGCTICTEDGEQKVCIEFDMVQVPVWRW</sequence>
<dbReference type="STRING" id="1076256.A0A2H3CJQ2"/>
<gene>
    <name evidence="3" type="ORF">ARMSODRAFT_1012994</name>
</gene>
<dbReference type="EMBL" id="KZ293417">
    <property type="protein sequence ID" value="PBK75546.1"/>
    <property type="molecule type" value="Genomic_DNA"/>
</dbReference>
<dbReference type="AlphaFoldDB" id="A0A2H3CJQ2"/>
<evidence type="ECO:0000256" key="1">
    <source>
        <dbReference type="SAM" id="MobiDB-lite"/>
    </source>
</evidence>
<feature type="compositionally biased region" description="Basic residues" evidence="1">
    <location>
        <begin position="368"/>
        <end position="388"/>
    </location>
</feature>
<dbReference type="InterPro" id="IPR046522">
    <property type="entry name" value="DUF6699"/>
</dbReference>
<dbReference type="Proteomes" id="UP000218334">
    <property type="component" value="Unassembled WGS sequence"/>
</dbReference>
<accession>A0A2H3CJQ2</accession>
<reference evidence="4" key="1">
    <citation type="journal article" date="2017" name="Nat. Ecol. Evol.">
        <title>Genome expansion and lineage-specific genetic innovations in the forest pathogenic fungi Armillaria.</title>
        <authorList>
            <person name="Sipos G."/>
            <person name="Prasanna A.N."/>
            <person name="Walter M.C."/>
            <person name="O'Connor E."/>
            <person name="Balint B."/>
            <person name="Krizsan K."/>
            <person name="Kiss B."/>
            <person name="Hess J."/>
            <person name="Varga T."/>
            <person name="Slot J."/>
            <person name="Riley R."/>
            <person name="Boka B."/>
            <person name="Rigling D."/>
            <person name="Barry K."/>
            <person name="Lee J."/>
            <person name="Mihaltcheva S."/>
            <person name="LaButti K."/>
            <person name="Lipzen A."/>
            <person name="Waldron R."/>
            <person name="Moloney N.M."/>
            <person name="Sperisen C."/>
            <person name="Kredics L."/>
            <person name="Vagvoelgyi C."/>
            <person name="Patrignani A."/>
            <person name="Fitzpatrick D."/>
            <person name="Nagy I."/>
            <person name="Doyle S."/>
            <person name="Anderson J.B."/>
            <person name="Grigoriev I.V."/>
            <person name="Gueldener U."/>
            <person name="Muensterkoetter M."/>
            <person name="Nagy L.G."/>
        </authorList>
    </citation>
    <scope>NUCLEOTIDE SEQUENCE [LARGE SCALE GENOMIC DNA]</scope>
    <source>
        <strain evidence="4">28-4</strain>
    </source>
</reference>
<evidence type="ECO:0000313" key="3">
    <source>
        <dbReference type="EMBL" id="PBK75546.1"/>
    </source>
</evidence>
<protein>
    <recommendedName>
        <fullName evidence="2">DUF6699 domain-containing protein</fullName>
    </recommendedName>
</protein>
<feature type="compositionally biased region" description="Polar residues" evidence="1">
    <location>
        <begin position="338"/>
        <end position="354"/>
    </location>
</feature>
<proteinExistence type="predicted"/>
<evidence type="ECO:0000259" key="2">
    <source>
        <dbReference type="Pfam" id="PF20415"/>
    </source>
</evidence>
<organism evidence="3 4">
    <name type="scientific">Armillaria solidipes</name>
    <dbReference type="NCBI Taxonomy" id="1076256"/>
    <lineage>
        <taxon>Eukaryota</taxon>
        <taxon>Fungi</taxon>
        <taxon>Dikarya</taxon>
        <taxon>Basidiomycota</taxon>
        <taxon>Agaricomycotina</taxon>
        <taxon>Agaricomycetes</taxon>
        <taxon>Agaricomycetidae</taxon>
        <taxon>Agaricales</taxon>
        <taxon>Marasmiineae</taxon>
        <taxon>Physalacriaceae</taxon>
        <taxon>Armillaria</taxon>
    </lineage>
</organism>
<feature type="region of interest" description="Disordered" evidence="1">
    <location>
        <begin position="332"/>
        <end position="445"/>
    </location>
</feature>
<dbReference type="Pfam" id="PF20415">
    <property type="entry name" value="DUF6699"/>
    <property type="match status" value="1"/>
</dbReference>
<keyword evidence="4" id="KW-1185">Reference proteome</keyword>
<evidence type="ECO:0000313" key="4">
    <source>
        <dbReference type="Proteomes" id="UP000218334"/>
    </source>
</evidence>
<name>A0A2H3CJQ2_9AGAR</name>
<feature type="domain" description="DUF6699" evidence="2">
    <location>
        <begin position="472"/>
        <end position="607"/>
    </location>
</feature>